<name>A0ACC2FLA4_DALPE</name>
<keyword evidence="2" id="KW-1185">Reference proteome</keyword>
<protein>
    <submittedName>
        <fullName evidence="1">Uncharacterized protein</fullName>
    </submittedName>
</protein>
<gene>
    <name evidence="1" type="ORF">DPEC_G00275060</name>
</gene>
<organism evidence="1 2">
    <name type="scientific">Dallia pectoralis</name>
    <name type="common">Alaska blackfish</name>
    <dbReference type="NCBI Taxonomy" id="75939"/>
    <lineage>
        <taxon>Eukaryota</taxon>
        <taxon>Metazoa</taxon>
        <taxon>Chordata</taxon>
        <taxon>Craniata</taxon>
        <taxon>Vertebrata</taxon>
        <taxon>Euteleostomi</taxon>
        <taxon>Actinopterygii</taxon>
        <taxon>Neopterygii</taxon>
        <taxon>Teleostei</taxon>
        <taxon>Protacanthopterygii</taxon>
        <taxon>Esociformes</taxon>
        <taxon>Umbridae</taxon>
        <taxon>Dallia</taxon>
    </lineage>
</organism>
<dbReference type="Proteomes" id="UP001157502">
    <property type="component" value="Chromosome 25"/>
</dbReference>
<dbReference type="EMBL" id="CM055752">
    <property type="protein sequence ID" value="KAJ7992101.1"/>
    <property type="molecule type" value="Genomic_DNA"/>
</dbReference>
<evidence type="ECO:0000313" key="2">
    <source>
        <dbReference type="Proteomes" id="UP001157502"/>
    </source>
</evidence>
<evidence type="ECO:0000313" key="1">
    <source>
        <dbReference type="EMBL" id="KAJ7992101.1"/>
    </source>
</evidence>
<proteinExistence type="predicted"/>
<sequence length="594" mass="68606">MDRLDFLSNEELLRFFRCTRTEMSCMEQPHIFISQLRDYDLIPDEMFKRLIRKRSKEQREKGLYQALEWIEENKSDCIQQFWRCVYKDHLLHQYPVLLRLRNSLFDGSFTIYEELPGQVEKKAEGVKGKKKDLGSGDEQAGGEGKKKKKKKGNVCSEEEEQPSTSTQTTQSAKKKVQKPVFSSTKKGEKADFWNWPLYKTQLPVTCGDQRGTLYRDKLARGGDCILANGQWFTLSGFEEFGGNKKRTNWKTSICCGNTPLGKLIQEGHLTSPRSKRNVLRSKRVLFPSNQSERSVTGHEDSEEEEVEQEAEEGEQTTPAGGDSSPGGSQDDLPKSVFKVTCGSVDGILDEERFASGTCGKSIRTEQSWMTPMEFVKKGLGLADASWQKSIVWCGKPLRVLIENESLHIHSLLCLCKLCHPTGEDLQNQENDDNCFICQREGSLLCCESCPRSFHQLCHLPNVEDSLLHQPWRRPDQNTYQGVLNYRTSDHLMECQYLLLSLYHEDEYHIFVEDPRIRVRNYSTVIKTPMWLDEVTRKLQNKQYQTVKHFVTDVLLIFTNCATFNRDNSEFSEMGERMKDLFDSEFRKTFSVRLQ</sequence>
<comment type="caution">
    <text evidence="1">The sequence shown here is derived from an EMBL/GenBank/DDBJ whole genome shotgun (WGS) entry which is preliminary data.</text>
</comment>
<accession>A0ACC2FLA4</accession>
<reference evidence="1" key="1">
    <citation type="submission" date="2021-05" db="EMBL/GenBank/DDBJ databases">
        <authorList>
            <person name="Pan Q."/>
            <person name="Jouanno E."/>
            <person name="Zahm M."/>
            <person name="Klopp C."/>
            <person name="Cabau C."/>
            <person name="Louis A."/>
            <person name="Berthelot C."/>
            <person name="Parey E."/>
            <person name="Roest Crollius H."/>
            <person name="Montfort J."/>
            <person name="Robinson-Rechavi M."/>
            <person name="Bouchez O."/>
            <person name="Lampietro C."/>
            <person name="Lopez Roques C."/>
            <person name="Donnadieu C."/>
            <person name="Postlethwait J."/>
            <person name="Bobe J."/>
            <person name="Dillon D."/>
            <person name="Chandos A."/>
            <person name="von Hippel F."/>
            <person name="Guiguen Y."/>
        </authorList>
    </citation>
    <scope>NUCLEOTIDE SEQUENCE</scope>
    <source>
        <strain evidence="1">YG-Jan2019</strain>
    </source>
</reference>